<dbReference type="SUPFAM" id="SSF52540">
    <property type="entry name" value="P-loop containing nucleoside triphosphate hydrolases"/>
    <property type="match status" value="1"/>
</dbReference>
<dbReference type="Proteomes" id="UP000800235">
    <property type="component" value="Unassembled WGS sequence"/>
</dbReference>
<dbReference type="OrthoDB" id="425114at2759"/>
<keyword evidence="2" id="KW-0032">Aminotransferase</keyword>
<proteinExistence type="inferred from homology"/>
<sequence length="827" mass="89932">MQRRIGAVLWPKLQCLQIYGANTDVGKTIVSTLLCSALSGRKDLKTHYLKPVSTGPLDEADNSHIARFVPNIHSKTLFQFSQPLSPHLALAHDNATLPDSQIQQSVHAEFSAYAQAGPGIALVETAGGVLSPAPSGTSQADLYRPFRLPVLLVGDYRLGGIGTSISAFESLYLRGYDINGVVLLEDDVYKNVDYLREYFEKKKTPTFGIQPPPPRDTTSIEKDAKAMQEYYNDTGSSRPIQDVLETLTTAHENRIEKLHAMPQQAHDAIWYPFTQHQGRTKEDIMVIDSAYNDDFAAVPKAASPSPSRPPKTESNAPLLQPSTDASASWWTQGLGHGNPTLALTAANAAGRYGHVMFASAINEPSLNLAQLLLTHHKNPRLAKVYYTDNGSTGMEVGIKMALRAACVRYGWDHRDGGKSGNREDMGIEVLGLRGSYHGDTMGVMDASEPSVYNDRVEWYKPRGYWFHFPQVKLQRGQWIIDAPPEIASACGLDTAQTFSSLNEIFDLQKRDNSKYIEYITATLTDLVQKQGRRFGALVMEPVILGAGGMLFADPLFQHTLVTLIRSQPTLISPTASTPPTPSTPNSPTQDQTQTAWSGLPILYDEVFTGLYRLGCFNCSSFLQSHPDIIVNAKLLTGGLVPLCTTTASQSIFDAFLSENGDKGKGDALLHGHSYTAHAVGCSVAVESLGGLVGMEGGGAWDGFKGSWARGSAAGTSRSDASSESGLETNLPVWSCWSQDFVKEISHKSSVSHVIALGSVLAIALKDEAGSGYNSNASISLREKLLETKEGWNIHSRVLGNVIYFMAGQRTTREYLWGVEGRIGGCID</sequence>
<accession>A0A9P4TVN9</accession>
<dbReference type="EMBL" id="MU007057">
    <property type="protein sequence ID" value="KAF2427859.1"/>
    <property type="molecule type" value="Genomic_DNA"/>
</dbReference>
<dbReference type="HAMAP" id="MF_00336">
    <property type="entry name" value="BioD"/>
    <property type="match status" value="1"/>
</dbReference>
<dbReference type="AlphaFoldDB" id="A0A9P4TVN9"/>
<dbReference type="GO" id="GO:0009102">
    <property type="term" value="P:biotin biosynthetic process"/>
    <property type="evidence" value="ECO:0007669"/>
    <property type="project" value="InterPro"/>
</dbReference>
<evidence type="ECO:0000256" key="2">
    <source>
        <dbReference type="ARBA" id="ARBA00022576"/>
    </source>
</evidence>
<dbReference type="InterPro" id="IPR004472">
    <property type="entry name" value="DTB_synth_BioD"/>
</dbReference>
<dbReference type="GO" id="GO:0000287">
    <property type="term" value="F:magnesium ion binding"/>
    <property type="evidence" value="ECO:0007669"/>
    <property type="project" value="InterPro"/>
</dbReference>
<dbReference type="InterPro" id="IPR049704">
    <property type="entry name" value="Aminotrans_3_PPA_site"/>
</dbReference>
<dbReference type="GO" id="GO:0004015">
    <property type="term" value="F:adenosylmethionine-8-amino-7-oxononanoate transaminase activity"/>
    <property type="evidence" value="ECO:0007669"/>
    <property type="project" value="TreeGrafter"/>
</dbReference>
<dbReference type="Pfam" id="PF00202">
    <property type="entry name" value="Aminotran_3"/>
    <property type="match status" value="2"/>
</dbReference>
<dbReference type="GO" id="GO:0005524">
    <property type="term" value="F:ATP binding"/>
    <property type="evidence" value="ECO:0007669"/>
    <property type="project" value="InterPro"/>
</dbReference>
<evidence type="ECO:0000256" key="4">
    <source>
        <dbReference type="SAM" id="MobiDB-lite"/>
    </source>
</evidence>
<dbReference type="GO" id="GO:0005739">
    <property type="term" value="C:mitochondrion"/>
    <property type="evidence" value="ECO:0007669"/>
    <property type="project" value="UniProtKB-SubCell"/>
</dbReference>
<dbReference type="FunFam" id="3.90.1150.10:FF:000080">
    <property type="entry name" value="Bifunctional dethiobiotin synthetase/adenosylmethionine-8-amino-7-oxononanoate aminotransferase"/>
    <property type="match status" value="1"/>
</dbReference>
<comment type="caution">
    <text evidence="5">The sequence shown here is derived from an EMBL/GenBank/DDBJ whole genome shotgun (WGS) entry which is preliminary data.</text>
</comment>
<feature type="region of interest" description="Disordered" evidence="4">
    <location>
        <begin position="299"/>
        <end position="321"/>
    </location>
</feature>
<keyword evidence="6" id="KW-1185">Reference proteome</keyword>
<keyword evidence="3 5" id="KW-0808">Transferase</keyword>
<dbReference type="CDD" id="cd03109">
    <property type="entry name" value="DTBS"/>
    <property type="match status" value="1"/>
</dbReference>
<dbReference type="InterPro" id="IPR005814">
    <property type="entry name" value="Aminotrans_3"/>
</dbReference>
<dbReference type="PANTHER" id="PTHR42684:SF3">
    <property type="entry name" value="ADENOSYLMETHIONINE-8-AMINO-7-OXONONANOATE AMINOTRANSFERASE"/>
    <property type="match status" value="1"/>
</dbReference>
<dbReference type="GO" id="GO:0030170">
    <property type="term" value="F:pyridoxal phosphate binding"/>
    <property type="evidence" value="ECO:0007669"/>
    <property type="project" value="InterPro"/>
</dbReference>
<comment type="subcellular location">
    <subcellularLocation>
        <location evidence="1">Mitochondrion</location>
    </subcellularLocation>
</comment>
<dbReference type="GO" id="GO:0004141">
    <property type="term" value="F:dethiobiotin synthase activity"/>
    <property type="evidence" value="ECO:0007669"/>
    <property type="project" value="InterPro"/>
</dbReference>
<feature type="region of interest" description="Disordered" evidence="4">
    <location>
        <begin position="571"/>
        <end position="592"/>
    </location>
</feature>
<dbReference type="PANTHER" id="PTHR42684">
    <property type="entry name" value="ADENOSYLMETHIONINE-8-AMINO-7-OXONONANOATE AMINOTRANSFERASE"/>
    <property type="match status" value="1"/>
</dbReference>
<organism evidence="5 6">
    <name type="scientific">Tothia fuscella</name>
    <dbReference type="NCBI Taxonomy" id="1048955"/>
    <lineage>
        <taxon>Eukaryota</taxon>
        <taxon>Fungi</taxon>
        <taxon>Dikarya</taxon>
        <taxon>Ascomycota</taxon>
        <taxon>Pezizomycotina</taxon>
        <taxon>Dothideomycetes</taxon>
        <taxon>Pleosporomycetidae</taxon>
        <taxon>Venturiales</taxon>
        <taxon>Cylindrosympodiaceae</taxon>
        <taxon>Tothia</taxon>
    </lineage>
</organism>
<dbReference type="InterPro" id="IPR027417">
    <property type="entry name" value="P-loop_NTPase"/>
</dbReference>
<dbReference type="InterPro" id="IPR015421">
    <property type="entry name" value="PyrdxlP-dep_Trfase_major"/>
</dbReference>
<dbReference type="Gene3D" id="3.40.640.10">
    <property type="entry name" value="Type I PLP-dependent aspartate aminotransferase-like (Major domain)"/>
    <property type="match status" value="1"/>
</dbReference>
<dbReference type="PROSITE" id="PS00600">
    <property type="entry name" value="AA_TRANSFER_CLASS_3"/>
    <property type="match status" value="1"/>
</dbReference>
<reference evidence="5" key="1">
    <citation type="journal article" date="2020" name="Stud. Mycol.">
        <title>101 Dothideomycetes genomes: a test case for predicting lifestyles and emergence of pathogens.</title>
        <authorList>
            <person name="Haridas S."/>
            <person name="Albert R."/>
            <person name="Binder M."/>
            <person name="Bloem J."/>
            <person name="Labutti K."/>
            <person name="Salamov A."/>
            <person name="Andreopoulos B."/>
            <person name="Baker S."/>
            <person name="Barry K."/>
            <person name="Bills G."/>
            <person name="Bluhm B."/>
            <person name="Cannon C."/>
            <person name="Castanera R."/>
            <person name="Culley D."/>
            <person name="Daum C."/>
            <person name="Ezra D."/>
            <person name="Gonzalez J."/>
            <person name="Henrissat B."/>
            <person name="Kuo A."/>
            <person name="Liang C."/>
            <person name="Lipzen A."/>
            <person name="Lutzoni F."/>
            <person name="Magnuson J."/>
            <person name="Mondo S."/>
            <person name="Nolan M."/>
            <person name="Ohm R."/>
            <person name="Pangilinan J."/>
            <person name="Park H.-J."/>
            <person name="Ramirez L."/>
            <person name="Alfaro M."/>
            <person name="Sun H."/>
            <person name="Tritt A."/>
            <person name="Yoshinaga Y."/>
            <person name="Zwiers L.-H."/>
            <person name="Turgeon B."/>
            <person name="Goodwin S."/>
            <person name="Spatafora J."/>
            <person name="Crous P."/>
            <person name="Grigoriev I."/>
        </authorList>
    </citation>
    <scope>NUCLEOTIDE SEQUENCE</scope>
    <source>
        <strain evidence="5">CBS 130266</strain>
    </source>
</reference>
<protein>
    <submittedName>
        <fullName evidence="5">PLP-dependent transferase</fullName>
    </submittedName>
</protein>
<dbReference type="Gene3D" id="3.40.50.300">
    <property type="entry name" value="P-loop containing nucleotide triphosphate hydrolases"/>
    <property type="match status" value="1"/>
</dbReference>
<dbReference type="Pfam" id="PF13500">
    <property type="entry name" value="AAA_26"/>
    <property type="match status" value="1"/>
</dbReference>
<dbReference type="InterPro" id="IPR015424">
    <property type="entry name" value="PyrdxlP-dep_Trfase"/>
</dbReference>
<feature type="compositionally biased region" description="Polar residues" evidence="4">
    <location>
        <begin position="312"/>
        <end position="321"/>
    </location>
</feature>
<evidence type="ECO:0000313" key="6">
    <source>
        <dbReference type="Proteomes" id="UP000800235"/>
    </source>
</evidence>
<name>A0A9P4TVN9_9PEZI</name>
<evidence type="ECO:0000256" key="1">
    <source>
        <dbReference type="ARBA" id="ARBA00004173"/>
    </source>
</evidence>
<gene>
    <name evidence="5" type="ORF">EJ08DRAFT_615615</name>
</gene>
<evidence type="ECO:0000313" key="5">
    <source>
        <dbReference type="EMBL" id="KAF2427859.1"/>
    </source>
</evidence>
<evidence type="ECO:0000256" key="3">
    <source>
        <dbReference type="ARBA" id="ARBA00022679"/>
    </source>
</evidence>
<dbReference type="SUPFAM" id="SSF53383">
    <property type="entry name" value="PLP-dependent transferases"/>
    <property type="match status" value="1"/>
</dbReference>